<keyword evidence="3 5" id="KW-1133">Transmembrane helix</keyword>
<evidence type="ECO:0000313" key="8">
    <source>
        <dbReference type="Proteomes" id="UP000319731"/>
    </source>
</evidence>
<reference evidence="7 8" key="1">
    <citation type="journal article" date="2019" name="Sci. Rep.">
        <title>Comparative genomics of chytrid fungi reveal insights into the obligate biotrophic and pathogenic lifestyle of Synchytrium endobioticum.</title>
        <authorList>
            <person name="van de Vossenberg B.T.L.H."/>
            <person name="Warris S."/>
            <person name="Nguyen H.D.T."/>
            <person name="van Gent-Pelzer M.P.E."/>
            <person name="Joly D.L."/>
            <person name="van de Geest H.C."/>
            <person name="Bonants P.J.M."/>
            <person name="Smith D.S."/>
            <person name="Levesque C.A."/>
            <person name="van der Lee T.A.J."/>
        </authorList>
    </citation>
    <scope>NUCLEOTIDE SEQUENCE [LARGE SCALE GENOMIC DNA]</scope>
    <source>
        <strain evidence="7 8">JEL517</strain>
    </source>
</reference>
<evidence type="ECO:0000256" key="1">
    <source>
        <dbReference type="ARBA" id="ARBA00004167"/>
    </source>
</evidence>
<accession>A0A507BWS0</accession>
<feature type="domain" description="V-type proton ATPase subunit S1/VOA1 transmembrane" evidence="6">
    <location>
        <begin position="147"/>
        <end position="182"/>
    </location>
</feature>
<dbReference type="AlphaFoldDB" id="A0A507BWS0"/>
<evidence type="ECO:0000256" key="5">
    <source>
        <dbReference type="SAM" id="Phobius"/>
    </source>
</evidence>
<dbReference type="Pfam" id="PF20520">
    <property type="entry name" value="Ac45-VOA1_TM"/>
    <property type="match status" value="1"/>
</dbReference>
<dbReference type="RefSeq" id="XP_031022992.1">
    <property type="nucleotide sequence ID" value="XM_031171051.1"/>
</dbReference>
<evidence type="ECO:0000313" key="7">
    <source>
        <dbReference type="EMBL" id="TPX31598.1"/>
    </source>
</evidence>
<sequence>MAKSAFRDIQRNEIIYDSLDSLPCHDLTVVMSVSQLSKMSFADNETTALYIPYTSGDLVTIVQGQCGLSTSSQSLDSQTWDLPQQTNNLILLNSNTAISESDMTNLLARLDSISKDYVLYMTGPTRPVFRQATTPWSKLPVAQKYVFFTTGTFHGIAVLIVLVGFLLIAYSILSSIESPTKFPTPESKRSS</sequence>
<protein>
    <recommendedName>
        <fullName evidence="6">V-type proton ATPase subunit S1/VOA1 transmembrane domain-containing protein</fullName>
    </recommendedName>
</protein>
<dbReference type="OrthoDB" id="9985059at2759"/>
<dbReference type="Proteomes" id="UP000319731">
    <property type="component" value="Unassembled WGS sequence"/>
</dbReference>
<name>A0A507BWS0_9FUNG</name>
<dbReference type="InterPro" id="IPR046756">
    <property type="entry name" value="VAS1/VOA1_TM"/>
</dbReference>
<dbReference type="GO" id="GO:0016020">
    <property type="term" value="C:membrane"/>
    <property type="evidence" value="ECO:0007669"/>
    <property type="project" value="UniProtKB-SubCell"/>
</dbReference>
<gene>
    <name evidence="7" type="ORF">SmJEL517_g05123</name>
</gene>
<evidence type="ECO:0000259" key="6">
    <source>
        <dbReference type="Pfam" id="PF20520"/>
    </source>
</evidence>
<dbReference type="EMBL" id="QEAO01000042">
    <property type="protein sequence ID" value="TPX31598.1"/>
    <property type="molecule type" value="Genomic_DNA"/>
</dbReference>
<keyword evidence="8" id="KW-1185">Reference proteome</keyword>
<dbReference type="STRING" id="1806994.A0A507BWS0"/>
<comment type="caution">
    <text evidence="7">The sequence shown here is derived from an EMBL/GenBank/DDBJ whole genome shotgun (WGS) entry which is preliminary data.</text>
</comment>
<dbReference type="GeneID" id="42006348"/>
<feature type="transmembrane region" description="Helical" evidence="5">
    <location>
        <begin position="145"/>
        <end position="173"/>
    </location>
</feature>
<keyword evidence="2 5" id="KW-0812">Transmembrane</keyword>
<comment type="subcellular location">
    <subcellularLocation>
        <location evidence="1">Membrane</location>
        <topology evidence="1">Single-pass membrane protein</topology>
    </subcellularLocation>
</comment>
<keyword evidence="4 5" id="KW-0472">Membrane</keyword>
<evidence type="ECO:0000256" key="2">
    <source>
        <dbReference type="ARBA" id="ARBA00022692"/>
    </source>
</evidence>
<proteinExistence type="predicted"/>
<organism evidence="7 8">
    <name type="scientific">Synchytrium microbalum</name>
    <dbReference type="NCBI Taxonomy" id="1806994"/>
    <lineage>
        <taxon>Eukaryota</taxon>
        <taxon>Fungi</taxon>
        <taxon>Fungi incertae sedis</taxon>
        <taxon>Chytridiomycota</taxon>
        <taxon>Chytridiomycota incertae sedis</taxon>
        <taxon>Chytridiomycetes</taxon>
        <taxon>Synchytriales</taxon>
        <taxon>Synchytriaceae</taxon>
        <taxon>Synchytrium</taxon>
    </lineage>
</organism>
<evidence type="ECO:0000256" key="3">
    <source>
        <dbReference type="ARBA" id="ARBA00022989"/>
    </source>
</evidence>
<evidence type="ECO:0000256" key="4">
    <source>
        <dbReference type="ARBA" id="ARBA00023136"/>
    </source>
</evidence>